<evidence type="ECO:0000313" key="6">
    <source>
        <dbReference type="EMBL" id="KAH3662470.1"/>
    </source>
</evidence>
<proteinExistence type="predicted"/>
<dbReference type="OrthoDB" id="67716at2759"/>
<dbReference type="RefSeq" id="XP_046059559.1">
    <property type="nucleotide sequence ID" value="XM_046206934.1"/>
</dbReference>
<dbReference type="InterPro" id="IPR059141">
    <property type="entry name" value="Beta-prop_Nup120_160"/>
</dbReference>
<organism evidence="6 7">
    <name type="scientific">Ogataea philodendri</name>
    <dbReference type="NCBI Taxonomy" id="1378263"/>
    <lineage>
        <taxon>Eukaryota</taxon>
        <taxon>Fungi</taxon>
        <taxon>Dikarya</taxon>
        <taxon>Ascomycota</taxon>
        <taxon>Saccharomycotina</taxon>
        <taxon>Pichiomycetes</taxon>
        <taxon>Pichiales</taxon>
        <taxon>Pichiaceae</taxon>
        <taxon>Ogataea</taxon>
    </lineage>
</organism>
<keyword evidence="7" id="KW-1185">Reference proteome</keyword>
<keyword evidence="2" id="KW-0813">Transport</keyword>
<comment type="caution">
    <text evidence="6">The sequence shown here is derived from an EMBL/GenBank/DDBJ whole genome shotgun (WGS) entry which is preliminary data.</text>
</comment>
<dbReference type="GO" id="GO:0005643">
    <property type="term" value="C:nuclear pore"/>
    <property type="evidence" value="ECO:0007669"/>
    <property type="project" value="TreeGrafter"/>
</dbReference>
<reference evidence="6" key="2">
    <citation type="submission" date="2021-01" db="EMBL/GenBank/DDBJ databases">
        <authorList>
            <person name="Schikora-Tamarit M.A."/>
        </authorList>
    </citation>
    <scope>NUCLEOTIDE SEQUENCE</scope>
    <source>
        <strain evidence="6">CBS6075</strain>
    </source>
</reference>
<feature type="domain" description="Nucleoporin Nup120/160 beta-propeller" evidence="4">
    <location>
        <begin position="70"/>
        <end position="500"/>
    </location>
</feature>
<protein>
    <submittedName>
        <fullName evidence="6">Uncharacterized protein</fullName>
    </submittedName>
</protein>
<evidence type="ECO:0000256" key="2">
    <source>
        <dbReference type="ARBA" id="ARBA00022448"/>
    </source>
</evidence>
<sequence length="1046" mass="118241">MSSTSLVEIAVQADLEPSILALPRSINKTIKHLPLSNSDFPQIPTLQFEQSLAEVGSFVHFKASSAIFTTISYKLIDSGRILVLNPLLVNNSLSLSLKSLSFVLPQQAKPNCITVLDVGSTVLVEILTTENILISLNLPLTSFLQQETLSLAKFYSWCNYSAPYSFDVRAPLFMRAIEPYTIIVALRDGGLLKMSKENPSDNYLVVPFNDASYVNQFKLPFFRSKKDQTETITINNVQVSTTAVLDFVVKDNSLITLSVDKIIRFWSLETGAMERQIGANEYIAPELQSVSITTGPTQLLNLTDNYLWVFVPIGETSLKLFSIDSSDSPVLLVDYNLPDIGNWLFHSVKVTKVDSKYQIHILWTLHGAKWMLLGELSDNLTITWSQSSPEPQYNLGQSIVFYEDAESLNSHCLQLLQVYNERVVEKVLELFVSKHNLQTSTLPLQQKLLQVITYNLDETEYLQNLKKQWVKFDNACKELSKQLEPALSFDFVDAFLVISKSSGYTVLAKAPPVLLLSSKDTVSSEDLQFPNIDVKELQPLTKYVLSFSEKFPQEVVYNVERRVLEHRNSPEAQMKTIFEENLSSFVDEAMVTELLTALNASQNTMSLFEFLISLPTLDNVGYSPVKKVPFGNLGSSLLSSVLKSDLVLQKRLVLGMLLIVLTVDINPQMISYYTELSKLYKHLDFPLQVSSDVVLKYLEEVYEGGALIRQNSLNFLVSHSFGYLTDKPFVYSVLAQLVSREETIDTRLIDFLPETGVSSVLKGIALLNTGHGDEAFEMFSSKADEITGAGKSVSFAEKKALQPIADYTNLILVESKPDYYYDLSTLFQSKQHDQYALKFALKALATKTEIKDTSDDQAILLKIFQLALKLQEFELAHDTILKMERKFRKHPIKQFVYKLFQLSQISKILDYPFNEDADKVDDLIYSLGESSALNSDVTNSLKYYRICYTLRLKQGDYRAAVEALYRFNCIALELKKQNKFSGYKLLSDNYLTILNLLNTLEKDDQWIIRQPVQLVQTSQSETPAATQKNVVVYSSDLEKELEALMT</sequence>
<reference evidence="6" key="1">
    <citation type="journal article" date="2021" name="Open Biol.">
        <title>Shared evolutionary footprints suggest mitochondrial oxidative damage underlies multiple complex I losses in fungi.</title>
        <authorList>
            <person name="Schikora-Tamarit M.A."/>
            <person name="Marcet-Houben M."/>
            <person name="Nosek J."/>
            <person name="Gabaldon T."/>
        </authorList>
    </citation>
    <scope>NUCLEOTIDE SEQUENCE</scope>
    <source>
        <strain evidence="6">CBS6075</strain>
    </source>
</reference>
<evidence type="ECO:0000259" key="4">
    <source>
        <dbReference type="Pfam" id="PF11715"/>
    </source>
</evidence>
<comment type="subcellular location">
    <subcellularLocation>
        <location evidence="1">Nucleus</location>
    </subcellularLocation>
</comment>
<evidence type="ECO:0000256" key="3">
    <source>
        <dbReference type="ARBA" id="ARBA00023242"/>
    </source>
</evidence>
<evidence type="ECO:0000313" key="7">
    <source>
        <dbReference type="Proteomes" id="UP000769157"/>
    </source>
</evidence>
<dbReference type="PANTHER" id="PTHR21286">
    <property type="entry name" value="NUCLEAR PORE COMPLEX PROTEIN NUP160"/>
    <property type="match status" value="1"/>
</dbReference>
<dbReference type="Pfam" id="PF23300">
    <property type="entry name" value="HEAT_Nup120"/>
    <property type="match status" value="1"/>
</dbReference>
<dbReference type="AlphaFoldDB" id="A0A9P8NZQ9"/>
<dbReference type="EMBL" id="JAEUBE010000378">
    <property type="protein sequence ID" value="KAH3662470.1"/>
    <property type="molecule type" value="Genomic_DNA"/>
</dbReference>
<feature type="domain" description="Nucleoporin nup120-like HEAT repeat" evidence="5">
    <location>
        <begin position="746"/>
        <end position="900"/>
    </location>
</feature>
<dbReference type="GeneID" id="70237686"/>
<evidence type="ECO:0000256" key="1">
    <source>
        <dbReference type="ARBA" id="ARBA00004123"/>
    </source>
</evidence>
<dbReference type="Proteomes" id="UP000769157">
    <property type="component" value="Unassembled WGS sequence"/>
</dbReference>
<dbReference type="InterPro" id="IPR021717">
    <property type="entry name" value="Nucleoporin_Nup160"/>
</dbReference>
<dbReference type="PANTHER" id="PTHR21286:SF0">
    <property type="entry name" value="NUCLEAR PORE COMPLEX PROTEIN NUP160"/>
    <property type="match status" value="1"/>
</dbReference>
<gene>
    <name evidence="6" type="ORF">OGAPHI_005722</name>
</gene>
<dbReference type="Pfam" id="PF11715">
    <property type="entry name" value="Beta-prop_Nup120_160"/>
    <property type="match status" value="1"/>
</dbReference>
<evidence type="ECO:0000259" key="5">
    <source>
        <dbReference type="Pfam" id="PF23300"/>
    </source>
</evidence>
<keyword evidence="3" id="KW-0539">Nucleus</keyword>
<dbReference type="GO" id="GO:0017056">
    <property type="term" value="F:structural constituent of nuclear pore"/>
    <property type="evidence" value="ECO:0007669"/>
    <property type="project" value="TreeGrafter"/>
</dbReference>
<dbReference type="InterPro" id="IPR056548">
    <property type="entry name" value="HEAT_Nup120"/>
</dbReference>
<name>A0A9P8NZQ9_9ASCO</name>
<accession>A0A9P8NZQ9</accession>